<evidence type="ECO:0000313" key="2">
    <source>
        <dbReference type="WBParaSite" id="HPLM_0002150201-mRNA-1"/>
    </source>
</evidence>
<feature type="compositionally biased region" description="Basic residues" evidence="1">
    <location>
        <begin position="67"/>
        <end position="77"/>
    </location>
</feature>
<feature type="compositionally biased region" description="Basic and acidic residues" evidence="1">
    <location>
        <begin position="31"/>
        <end position="44"/>
    </location>
</feature>
<proteinExistence type="predicted"/>
<organism evidence="2">
    <name type="scientific">Haemonchus placei</name>
    <name type="common">Barber's pole worm</name>
    <dbReference type="NCBI Taxonomy" id="6290"/>
    <lineage>
        <taxon>Eukaryota</taxon>
        <taxon>Metazoa</taxon>
        <taxon>Ecdysozoa</taxon>
        <taxon>Nematoda</taxon>
        <taxon>Chromadorea</taxon>
        <taxon>Rhabditida</taxon>
        <taxon>Rhabditina</taxon>
        <taxon>Rhabditomorpha</taxon>
        <taxon>Strongyloidea</taxon>
        <taxon>Trichostrongylidae</taxon>
        <taxon>Haemonchus</taxon>
    </lineage>
</organism>
<evidence type="ECO:0000256" key="1">
    <source>
        <dbReference type="SAM" id="MobiDB-lite"/>
    </source>
</evidence>
<sequence>LHSHHDHTKTKSYGYFDYQYVQPQYHVEKFHTDEKHARKYDSDTHSAGNQERSNGGYYSKGHDKYQKSHGAHGSHHGGYKEHEGSHGHSKNGHESGYGKFLFIAQTRLALSL</sequence>
<feature type="region of interest" description="Disordered" evidence="1">
    <location>
        <begin position="31"/>
        <end position="96"/>
    </location>
</feature>
<protein>
    <submittedName>
        <fullName evidence="2">Filaggrin-2-like</fullName>
    </submittedName>
</protein>
<dbReference type="AlphaFoldDB" id="A0A0N4XAV7"/>
<dbReference type="WBParaSite" id="HPLM_0002150201-mRNA-1">
    <property type="protein sequence ID" value="HPLM_0002150201-mRNA-1"/>
    <property type="gene ID" value="HPLM_0002150201"/>
</dbReference>
<reference evidence="2" key="1">
    <citation type="submission" date="2017-02" db="UniProtKB">
        <authorList>
            <consortium name="WormBaseParasite"/>
        </authorList>
    </citation>
    <scope>IDENTIFICATION</scope>
</reference>
<accession>A0A0N4XAV7</accession>
<name>A0A0N4XAV7_HAEPC</name>